<dbReference type="GO" id="GO:0010608">
    <property type="term" value="P:post-transcriptional regulation of gene expression"/>
    <property type="evidence" value="ECO:0007669"/>
    <property type="project" value="TreeGrafter"/>
</dbReference>
<dbReference type="OrthoDB" id="668540at2759"/>
<keyword evidence="6" id="KW-1185">Reference proteome</keyword>
<dbReference type="SMART" id="SM00025">
    <property type="entry name" value="Pumilio"/>
    <property type="match status" value="7"/>
</dbReference>
<protein>
    <recommendedName>
        <fullName evidence="4">PUM-HD domain-containing protein</fullName>
    </recommendedName>
</protein>
<sequence>MLSQLLFENKLAENPLFGNQNSAFNSASKESNFLHPQNNQFDRKKSAEFCLNPLLLDSYRYNDLDTPNFYRNYPIQNDNSCVFPNQLFQLNSHYFRNDNLYSSQAQQISFSNIKTTNFVSPTVNQNNEKFQLGGNQNFESSQTQTQHQPETQCFLPLNTYQETDFLNEELFSFLQINPADGKKNENYKKLLSFSKLGSFRPPSRTESSTLSPNSVTNNKLDGKSHLGSNSCYSGTNQSDSSEETLCFSQRSLSKLQLGLYPECPGLPQQYGYIAEEKRHILDDDSMNRIWSIQTPRTHTNHHNVPTTSTLQNPLHIDRQGVYSSSARYLPLLNNNIFPFKEKIELGGYPNTGNGGISYKVLERNPALGYSEATDYASNQCKMPDWLLNICERSSRNIQNKLTWWKSKNDTLIDLDQVKTIVKWAVELSQTEFGNFIVQKLVILSDAKTFDAVAHALVQGSKELSMNPFGCRVIQRVIEHDNLATNIAILNSIKPILLDCIYDMSGNHVIQKLLIHIKSSQILSDLFSVIAENQLDISTSRFGCHVTQKLVQYYISDPHFTIIYDSIKTKIPELINNKFGNYVLQQICKHGDSIKSKPIIDYCTKNFVSSSKCKIASNVVEESLLLMTPEDLQYITDFILSPATNNTDSINTSTPDTLLQPTFNKENSCSQTPPIVGLVQDQFANYVIQRLLSIANSNLSEKILSTLNKYNCKTDRITSKKNLGQKSEKKSTK</sequence>
<dbReference type="SUPFAM" id="SSF48371">
    <property type="entry name" value="ARM repeat"/>
    <property type="match status" value="1"/>
</dbReference>
<organism evidence="5 6">
    <name type="scientific">Smittium megazygosporum</name>
    <dbReference type="NCBI Taxonomy" id="133381"/>
    <lineage>
        <taxon>Eukaryota</taxon>
        <taxon>Fungi</taxon>
        <taxon>Fungi incertae sedis</taxon>
        <taxon>Zoopagomycota</taxon>
        <taxon>Kickxellomycotina</taxon>
        <taxon>Harpellomycetes</taxon>
        <taxon>Harpellales</taxon>
        <taxon>Legeriomycetaceae</taxon>
        <taxon>Smittium</taxon>
    </lineage>
</organism>
<feature type="repeat" description="Pumilio" evidence="2">
    <location>
        <begin position="455"/>
        <end position="490"/>
    </location>
</feature>
<feature type="repeat" description="Pumilio" evidence="2">
    <location>
        <begin position="565"/>
        <end position="600"/>
    </location>
</feature>
<feature type="repeat" description="Pumilio" evidence="2">
    <location>
        <begin position="527"/>
        <end position="564"/>
    </location>
</feature>
<dbReference type="GO" id="GO:0003729">
    <property type="term" value="F:mRNA binding"/>
    <property type="evidence" value="ECO:0007669"/>
    <property type="project" value="TreeGrafter"/>
</dbReference>
<gene>
    <name evidence="5" type="ORF">BB560_003812</name>
</gene>
<dbReference type="STRING" id="133381.A0A2T9ZB37"/>
<evidence type="ECO:0000256" key="2">
    <source>
        <dbReference type="PROSITE-ProRule" id="PRU00317"/>
    </source>
</evidence>
<evidence type="ECO:0000259" key="4">
    <source>
        <dbReference type="PROSITE" id="PS50303"/>
    </source>
</evidence>
<feature type="compositionally biased region" description="Polar residues" evidence="3">
    <location>
        <begin position="204"/>
        <end position="219"/>
    </location>
</feature>
<evidence type="ECO:0000256" key="3">
    <source>
        <dbReference type="SAM" id="MobiDB-lite"/>
    </source>
</evidence>
<dbReference type="InterPro" id="IPR011989">
    <property type="entry name" value="ARM-like"/>
</dbReference>
<dbReference type="EMBL" id="MBFS01000827">
    <property type="protein sequence ID" value="PVV01757.1"/>
    <property type="molecule type" value="Genomic_DNA"/>
</dbReference>
<dbReference type="Proteomes" id="UP000245609">
    <property type="component" value="Unassembled WGS sequence"/>
</dbReference>
<feature type="region of interest" description="Disordered" evidence="3">
    <location>
        <begin position="199"/>
        <end position="225"/>
    </location>
</feature>
<dbReference type="InterPro" id="IPR001313">
    <property type="entry name" value="Pumilio_RNA-bd_rpt"/>
</dbReference>
<name>A0A2T9ZB37_9FUNG</name>
<evidence type="ECO:0000313" key="5">
    <source>
        <dbReference type="EMBL" id="PVV01757.1"/>
    </source>
</evidence>
<dbReference type="PROSITE" id="PS50302">
    <property type="entry name" value="PUM"/>
    <property type="match status" value="4"/>
</dbReference>
<dbReference type="PROSITE" id="PS50303">
    <property type="entry name" value="PUM_HD"/>
    <property type="match status" value="1"/>
</dbReference>
<evidence type="ECO:0000313" key="6">
    <source>
        <dbReference type="Proteomes" id="UP000245609"/>
    </source>
</evidence>
<feature type="repeat" description="Pumilio" evidence="2">
    <location>
        <begin position="669"/>
        <end position="704"/>
    </location>
</feature>
<accession>A0A2T9ZB37</accession>
<dbReference type="AlphaFoldDB" id="A0A2T9ZB37"/>
<keyword evidence="1" id="KW-0677">Repeat</keyword>
<reference evidence="5 6" key="1">
    <citation type="journal article" date="2018" name="MBio">
        <title>Comparative Genomics Reveals the Core Gene Toolbox for the Fungus-Insect Symbiosis.</title>
        <authorList>
            <person name="Wang Y."/>
            <person name="Stata M."/>
            <person name="Wang W."/>
            <person name="Stajich J.E."/>
            <person name="White M.M."/>
            <person name="Moncalvo J.M."/>
        </authorList>
    </citation>
    <scope>NUCLEOTIDE SEQUENCE [LARGE SCALE GENOMIC DNA]</scope>
    <source>
        <strain evidence="5 6">SC-DP-2</strain>
    </source>
</reference>
<dbReference type="InterPro" id="IPR033133">
    <property type="entry name" value="PUM-HD"/>
</dbReference>
<proteinExistence type="predicted"/>
<dbReference type="Gene3D" id="1.25.10.10">
    <property type="entry name" value="Leucine-rich Repeat Variant"/>
    <property type="match status" value="1"/>
</dbReference>
<dbReference type="PANTHER" id="PTHR12537:SF12">
    <property type="entry name" value="MATERNAL PROTEIN PUMILIO"/>
    <property type="match status" value="1"/>
</dbReference>
<feature type="domain" description="PUM-HD" evidence="4">
    <location>
        <begin position="356"/>
        <end position="730"/>
    </location>
</feature>
<dbReference type="GO" id="GO:0005737">
    <property type="term" value="C:cytoplasm"/>
    <property type="evidence" value="ECO:0007669"/>
    <property type="project" value="TreeGrafter"/>
</dbReference>
<dbReference type="PANTHER" id="PTHR12537">
    <property type="entry name" value="RNA BINDING PROTEIN PUMILIO-RELATED"/>
    <property type="match status" value="1"/>
</dbReference>
<dbReference type="Pfam" id="PF00806">
    <property type="entry name" value="PUF"/>
    <property type="match status" value="6"/>
</dbReference>
<comment type="caution">
    <text evidence="5">The sequence shown here is derived from an EMBL/GenBank/DDBJ whole genome shotgun (WGS) entry which is preliminary data.</text>
</comment>
<dbReference type="InterPro" id="IPR016024">
    <property type="entry name" value="ARM-type_fold"/>
</dbReference>
<evidence type="ECO:0000256" key="1">
    <source>
        <dbReference type="ARBA" id="ARBA00022737"/>
    </source>
</evidence>